<dbReference type="AlphaFoldDB" id="A0A5S5DS15"/>
<keyword evidence="5" id="KW-1185">Reference proteome</keyword>
<dbReference type="InterPro" id="IPR002931">
    <property type="entry name" value="Transglutaminase-like"/>
</dbReference>
<sequence length="659" mass="74412">MKSLFLSVILFLLSSGLYAQDFSFGKVKQEDFATAGPLVDSTTRGIVLNEYGYANIELSPIADKGFEIEYYYHTLIRILNKDGYEHANFTVPLYIDNTRKETLVEIKGITYNLEGGKVVRTELAKENVIPEKTSKNLSQVKVAFPGVKEGSIIELRYKTKSPFLFSLNAWTFQTDIPKLRSEFVTRIPEICTYRVNLKGVLALTDRKIDNYNTQLSTSVGEVRGVKTSYVMTDIPAFISEDYMTAAKNFTSVLTFELARYAIPFGPSETFSLTWEDVYKSLLENEDFGGQLKRKALLKDFIDPIVREGGTDYEKARRIYAFFKQYFKWNGKHGIFAEAGIKKVVEARTGNSADLNLALISALSYCGIPTDPIILSTRDNGYAGIYSAAISEFNHVVARAKIGDQYYFLDATGTYEPFGSLPLKCINHQGRSIPLNGLSDWVPLQSNLIASLHADFVGDLREDGTLVGQLVLSRGGYNASAMRAEVNSYNSLEEYLEDREKKLSHMTISGHQLENREDYDLLLKESMDIEVANFATVSGDEIHFSPLVYGRTERNPFNLVSRTYPVDIGSKLHENLSFSIRVPKGYTLTDSPGNKLNMALPNRDARYVFTVSQKDDLINLQAITQVNKPIFLPEEYFDLKEFFNRIIQCQKMSLTLHKIN</sequence>
<dbReference type="Gene3D" id="2.60.40.3140">
    <property type="match status" value="1"/>
</dbReference>
<dbReference type="EMBL" id="VNHX01000002">
    <property type="protein sequence ID" value="TYP97652.1"/>
    <property type="molecule type" value="Genomic_DNA"/>
</dbReference>
<dbReference type="Gene3D" id="3.10.620.30">
    <property type="match status" value="1"/>
</dbReference>
<evidence type="ECO:0000313" key="5">
    <source>
        <dbReference type="Proteomes" id="UP000325105"/>
    </source>
</evidence>
<feature type="chain" id="PRO_5024462486" evidence="1">
    <location>
        <begin position="20"/>
        <end position="659"/>
    </location>
</feature>
<dbReference type="Gene3D" id="2.60.120.1130">
    <property type="match status" value="1"/>
</dbReference>
<dbReference type="SUPFAM" id="SSF54001">
    <property type="entry name" value="Cysteine proteinases"/>
    <property type="match status" value="1"/>
</dbReference>
<evidence type="ECO:0000256" key="1">
    <source>
        <dbReference type="SAM" id="SignalP"/>
    </source>
</evidence>
<evidence type="ECO:0000259" key="3">
    <source>
        <dbReference type="Pfam" id="PF12969"/>
    </source>
</evidence>
<name>A0A5S5DS15_9SPHI</name>
<accession>A0A5S5DS15</accession>
<organism evidence="4 5">
    <name type="scientific">Sphingobacterium allocomposti</name>
    <dbReference type="NCBI Taxonomy" id="415956"/>
    <lineage>
        <taxon>Bacteria</taxon>
        <taxon>Pseudomonadati</taxon>
        <taxon>Bacteroidota</taxon>
        <taxon>Sphingobacteriia</taxon>
        <taxon>Sphingobacteriales</taxon>
        <taxon>Sphingobacteriaceae</taxon>
        <taxon>Sphingobacterium</taxon>
    </lineage>
</organism>
<reference evidence="4 5" key="1">
    <citation type="submission" date="2019-07" db="EMBL/GenBank/DDBJ databases">
        <title>Genomic Encyclopedia of Archaeal and Bacterial Type Strains, Phase II (KMG-II): from individual species to whole genera.</title>
        <authorList>
            <person name="Goeker M."/>
        </authorList>
    </citation>
    <scope>NUCLEOTIDE SEQUENCE [LARGE SCALE GENOMIC DNA]</scope>
    <source>
        <strain evidence="4 5">DSM 18850</strain>
    </source>
</reference>
<gene>
    <name evidence="4" type="ORF">BC792_10274</name>
</gene>
<evidence type="ECO:0000259" key="2">
    <source>
        <dbReference type="Pfam" id="PF01841"/>
    </source>
</evidence>
<feature type="domain" description="Transglutaminase-like" evidence="2">
    <location>
        <begin position="300"/>
        <end position="409"/>
    </location>
</feature>
<evidence type="ECO:0000313" key="4">
    <source>
        <dbReference type="EMBL" id="TYP97652.1"/>
    </source>
</evidence>
<comment type="caution">
    <text evidence="4">The sequence shown here is derived from an EMBL/GenBank/DDBJ whole genome shotgun (WGS) entry which is preliminary data.</text>
</comment>
<dbReference type="InterPro" id="IPR024618">
    <property type="entry name" value="DUF3857"/>
</dbReference>
<dbReference type="Pfam" id="PF12969">
    <property type="entry name" value="DUF3857"/>
    <property type="match status" value="1"/>
</dbReference>
<dbReference type="RefSeq" id="WP_148907313.1">
    <property type="nucleotide sequence ID" value="NZ_VNHX01000002.1"/>
</dbReference>
<keyword evidence="1" id="KW-0732">Signal</keyword>
<dbReference type="InterPro" id="IPR038765">
    <property type="entry name" value="Papain-like_cys_pep_sf"/>
</dbReference>
<dbReference type="Proteomes" id="UP000325105">
    <property type="component" value="Unassembled WGS sequence"/>
</dbReference>
<feature type="domain" description="DUF3857" evidence="3">
    <location>
        <begin position="69"/>
        <end position="198"/>
    </location>
</feature>
<feature type="signal peptide" evidence="1">
    <location>
        <begin position="1"/>
        <end position="19"/>
    </location>
</feature>
<proteinExistence type="predicted"/>
<dbReference type="OrthoDB" id="98874at2"/>
<protein>
    <submittedName>
        <fullName evidence="4">Uncharacterized protein DUF3857</fullName>
    </submittedName>
</protein>
<dbReference type="Pfam" id="PF01841">
    <property type="entry name" value="Transglut_core"/>
    <property type="match status" value="1"/>
</dbReference>